<dbReference type="Proteomes" id="UP000009183">
    <property type="component" value="Chromosome 17"/>
</dbReference>
<dbReference type="InParanoid" id="F6HVS1"/>
<evidence type="ECO:0000313" key="2">
    <source>
        <dbReference type="Proteomes" id="UP000009183"/>
    </source>
</evidence>
<name>F6HVS1_VITVI</name>
<dbReference type="AlphaFoldDB" id="F6HVS1"/>
<proteinExistence type="predicted"/>
<keyword evidence="2" id="KW-1185">Reference proteome</keyword>
<organism evidence="1 2">
    <name type="scientific">Vitis vinifera</name>
    <name type="common">Grape</name>
    <dbReference type="NCBI Taxonomy" id="29760"/>
    <lineage>
        <taxon>Eukaryota</taxon>
        <taxon>Viridiplantae</taxon>
        <taxon>Streptophyta</taxon>
        <taxon>Embryophyta</taxon>
        <taxon>Tracheophyta</taxon>
        <taxon>Spermatophyta</taxon>
        <taxon>Magnoliopsida</taxon>
        <taxon>eudicotyledons</taxon>
        <taxon>Gunneridae</taxon>
        <taxon>Pentapetalae</taxon>
        <taxon>rosids</taxon>
        <taxon>Vitales</taxon>
        <taxon>Vitaceae</taxon>
        <taxon>Viteae</taxon>
        <taxon>Vitis</taxon>
    </lineage>
</organism>
<dbReference type="PANTHER" id="PTHR34536">
    <property type="entry name" value="DENTIN SIALOPHOSPHOPROTEIN-LIKE PROTEIN"/>
    <property type="match status" value="1"/>
</dbReference>
<dbReference type="PANTHER" id="PTHR34536:SF6">
    <property type="entry name" value="DENTIN SIALOPHOSPHOPROTEIN-LIKE PROTEIN"/>
    <property type="match status" value="1"/>
</dbReference>
<dbReference type="STRING" id="29760.F6HVS1"/>
<dbReference type="OrthoDB" id="1350766at2759"/>
<accession>F6HVS1</accession>
<dbReference type="PaxDb" id="29760-VIT_17s0053g00200.t01"/>
<evidence type="ECO:0000313" key="1">
    <source>
        <dbReference type="EMBL" id="CCB58784.1"/>
    </source>
</evidence>
<gene>
    <name evidence="1" type="ordered locus">VIT_17s0053g00200</name>
</gene>
<reference evidence="2" key="1">
    <citation type="journal article" date="2007" name="Nature">
        <title>The grapevine genome sequence suggests ancestral hexaploidization in major angiosperm phyla.</title>
        <authorList>
            <consortium name="The French-Italian Public Consortium for Grapevine Genome Characterization."/>
            <person name="Jaillon O."/>
            <person name="Aury J.-M."/>
            <person name="Noel B."/>
            <person name="Policriti A."/>
            <person name="Clepet C."/>
            <person name="Casagrande A."/>
            <person name="Choisne N."/>
            <person name="Aubourg S."/>
            <person name="Vitulo N."/>
            <person name="Jubin C."/>
            <person name="Vezzi A."/>
            <person name="Legeai F."/>
            <person name="Hugueney P."/>
            <person name="Dasilva C."/>
            <person name="Horner D."/>
            <person name="Mica E."/>
            <person name="Jublot D."/>
            <person name="Poulain J."/>
            <person name="Bruyere C."/>
            <person name="Billault A."/>
            <person name="Segurens B."/>
            <person name="Gouyvenoux M."/>
            <person name="Ugarte E."/>
            <person name="Cattonaro F."/>
            <person name="Anthouard V."/>
            <person name="Vico V."/>
            <person name="Del Fabbro C."/>
            <person name="Alaux M."/>
            <person name="Di Gaspero G."/>
            <person name="Dumas V."/>
            <person name="Felice N."/>
            <person name="Paillard S."/>
            <person name="Juman I."/>
            <person name="Moroldo M."/>
            <person name="Scalabrin S."/>
            <person name="Canaguier A."/>
            <person name="Le Clainche I."/>
            <person name="Malacrida G."/>
            <person name="Durand E."/>
            <person name="Pesole G."/>
            <person name="Laucou V."/>
            <person name="Chatelet P."/>
            <person name="Merdinoglu D."/>
            <person name="Delledonne M."/>
            <person name="Pezzotti M."/>
            <person name="Lecharny A."/>
            <person name="Scarpelli C."/>
            <person name="Artiguenave F."/>
            <person name="Pe M.E."/>
            <person name="Valle G."/>
            <person name="Morgante M."/>
            <person name="Caboche M."/>
            <person name="Adam-Blondon A.-F."/>
            <person name="Weissenbach J."/>
            <person name="Quetier F."/>
            <person name="Wincker P."/>
        </authorList>
    </citation>
    <scope>NUCLEOTIDE SEQUENCE [LARGE SCALE GENOMIC DNA]</scope>
    <source>
        <strain evidence="2">cv. Pinot noir / PN40024</strain>
    </source>
</reference>
<dbReference type="HOGENOM" id="CLU_1181953_0_0_1"/>
<dbReference type="EMBL" id="FN596258">
    <property type="protein sequence ID" value="CCB58784.1"/>
    <property type="molecule type" value="Genomic_DNA"/>
</dbReference>
<sequence length="235" mass="26235">MGMKKPFSEVALQTRESLKRPIFLCHSQSSQVASNNCSQGFLGILLPLITIMIPPVWISHNFKATTLGEVHVPHSSPRCDDVSTSGASAKEGQSVVIVGVKERNDQVSADDATKVNPSVHVGFREFINKSFEHSTISVEQYEFILDEDYCGHPFGMENVTELDVGYDSQIEDGELRKSVAPTWEENKTEDGEAERVDYESDNRDMYEFDVVDYLGPMTGDVEVGSECERERDFLG</sequence>
<protein>
    <submittedName>
        <fullName evidence="1">Uncharacterized protein</fullName>
    </submittedName>
</protein>